<dbReference type="GO" id="GO:0008432">
    <property type="term" value="F:JUN kinase binding"/>
    <property type="evidence" value="ECO:0007669"/>
    <property type="project" value="TreeGrafter"/>
</dbReference>
<dbReference type="GO" id="GO:0005078">
    <property type="term" value="F:MAP-kinase scaffold activity"/>
    <property type="evidence" value="ECO:0007669"/>
    <property type="project" value="InterPro"/>
</dbReference>
<comment type="function">
    <text evidence="5">The JNK-interacting protein (JIP) group of scaffold proteins selectively mediates JNK-signaling by aggregating specific components of the MAPK cascade to form a functional JNK signaling module. May function as a regulator of vesicle transport, through interactions with the JNK-signaling components and motor proteins. Syd is required for efficient kinesin-I mediated axonal transport.</text>
</comment>
<keyword evidence="14" id="KW-0418">Kinase</keyword>
<organism evidence="14 15">
    <name type="scientific">Daphnia magna</name>
    <dbReference type="NCBI Taxonomy" id="35525"/>
    <lineage>
        <taxon>Eukaryota</taxon>
        <taxon>Metazoa</taxon>
        <taxon>Ecdysozoa</taxon>
        <taxon>Arthropoda</taxon>
        <taxon>Crustacea</taxon>
        <taxon>Branchiopoda</taxon>
        <taxon>Diplostraca</taxon>
        <taxon>Cladocera</taxon>
        <taxon>Anomopoda</taxon>
        <taxon>Daphniidae</taxon>
        <taxon>Daphnia</taxon>
    </lineage>
</organism>
<dbReference type="SUPFAM" id="SSF50969">
    <property type="entry name" value="YVTN repeat-like/Quinoprotein amine dehydrogenase"/>
    <property type="match status" value="1"/>
</dbReference>
<feature type="compositionally biased region" description="Acidic residues" evidence="10">
    <location>
        <begin position="911"/>
        <end position="921"/>
    </location>
</feature>
<dbReference type="PANTHER" id="PTHR13886">
    <property type="entry name" value="JNK/SAPK-ASSOCIATED PROTEIN"/>
    <property type="match status" value="1"/>
</dbReference>
<evidence type="ECO:0000256" key="5">
    <source>
        <dbReference type="ARBA" id="ARBA00059054"/>
    </source>
</evidence>
<reference evidence="14 15" key="1">
    <citation type="submission" date="2016-03" db="EMBL/GenBank/DDBJ databases">
        <title>EvidentialGene: Evidence-directed Construction of Genes on Genomes.</title>
        <authorList>
            <person name="Gilbert D.G."/>
            <person name="Choi J.-H."/>
            <person name="Mockaitis K."/>
            <person name="Colbourne J."/>
            <person name="Pfrender M."/>
        </authorList>
    </citation>
    <scope>NUCLEOTIDE SEQUENCE [LARGE SCALE GENOMIC DNA]</scope>
    <source>
        <strain evidence="14 15">Xinb3</strain>
        <tissue evidence="14">Complete organism</tissue>
    </source>
</reference>
<proteinExistence type="inferred from homology"/>
<feature type="transmembrane region" description="Helical" evidence="11">
    <location>
        <begin position="367"/>
        <end position="392"/>
    </location>
</feature>
<keyword evidence="11" id="KW-0812">Transmembrane</keyword>
<feature type="compositionally biased region" description="Polar residues" evidence="10">
    <location>
        <begin position="278"/>
        <end position="293"/>
    </location>
</feature>
<feature type="compositionally biased region" description="Polar residues" evidence="10">
    <location>
        <begin position="1262"/>
        <end position="1272"/>
    </location>
</feature>
<feature type="region of interest" description="Disordered" evidence="10">
    <location>
        <begin position="1246"/>
        <end position="1283"/>
    </location>
</feature>
<evidence type="ECO:0000256" key="3">
    <source>
        <dbReference type="ARBA" id="ARBA00022490"/>
    </source>
</evidence>
<feature type="domain" description="RH2" evidence="13">
    <location>
        <begin position="567"/>
        <end position="640"/>
    </location>
</feature>
<dbReference type="PROSITE" id="PS51777">
    <property type="entry name" value="RH2"/>
    <property type="match status" value="1"/>
</dbReference>
<dbReference type="GO" id="GO:0016301">
    <property type="term" value="F:kinase activity"/>
    <property type="evidence" value="ECO:0007669"/>
    <property type="project" value="UniProtKB-KW"/>
</dbReference>
<keyword evidence="3" id="KW-0963">Cytoplasm</keyword>
<evidence type="ECO:0000256" key="11">
    <source>
        <dbReference type="SAM" id="Phobius"/>
    </source>
</evidence>
<feature type="transmembrane region" description="Helical" evidence="11">
    <location>
        <begin position="399"/>
        <end position="419"/>
    </location>
</feature>
<comment type="subunit">
    <text evidence="6">Forms homo- and heterooligomeric complexes. Binds the TPR motif-containing C-terminal of kinesin light chain, Klc. Pre-assembled syd scaffolding complexes are then transported as a cargo of kinesin, to the required subcellular location.</text>
</comment>
<feature type="region of interest" description="Disordered" evidence="10">
    <location>
        <begin position="271"/>
        <end position="295"/>
    </location>
</feature>
<dbReference type="InterPro" id="IPR011044">
    <property type="entry name" value="Quino_amine_DH_bsu"/>
</dbReference>
<dbReference type="OrthoDB" id="10256043at2759"/>
<evidence type="ECO:0000256" key="2">
    <source>
        <dbReference type="ARBA" id="ARBA00009866"/>
    </source>
</evidence>
<gene>
    <name evidence="14" type="ORF">APZ42_026972</name>
</gene>
<feature type="coiled-coil region" evidence="9">
    <location>
        <begin position="491"/>
        <end position="560"/>
    </location>
</feature>
<sequence length="1396" mass="155253">MEGETLYGSEDSQSVMSERVQTLARNIYQEFQRMIQKYDEDVVKDLMPNIVNMLECLDLAYTANQEHEVELELLREDNEQLVTQYEREKQLRRTTDSKLLELEDVTEEENKVLQAKVESLESIVRMLELKSKNATDHVFRLEEKENEMRREFTKVHDRYTELLKVHMDHVERTRGLLGTDRLEGAGLSSRHTGMQSWNLNVNLTPPHQIIRSTGPLSFGFTSLENAVLTPSNPKFFSNPIADLAGSITTPSSLSQPNALQSELDMQSELEMSGDASGFDQNGTADQRDVWSSTSEKKNSSVLKKFDEAISSPHHEGKSLKRKEERSSNTLYQELSFQESSILEDSSEITGNWVHPGEFASSGIHSAFLMYFCVLPSLLFLGRWLNFSFYIVIGCTNTPLFFSISFLSFDYLLILSYVSLLTLCRGWNTTHTFSKIQFKKKNNAQKKDSEPELEDHVEDVDARRKKVTDNFYGMGKEVENLITENNELLATKNALNIVKDDLIAKVDELSSEQEILRDEIRSLQSMRTRLRLRTDELEAEVKALREEIENARKAAKSEEEEDVPLSQRKRFTRVEMARVLMERNQYKERWMELQEAVRWTEMLRAQKAAGQQEETDKRQKQSVWKFFSNLFNAGNEREHGQHPSTLLRQSQTVPSLQFHAQSGRVGPGSPVRLTNDTSRPRRKDNVLSSERPDASGVKAHVRRQDGRLQAYGWSLPSRQSVPAGSAPTAMGTPPVTSPKGSSVSATTVGVPVPVYCRPLEDQEPGMKIWCAAGIDLTGGQTKDGGSMVGSSVFYNPLPADSGPTLTGESSDCTNKKDAIQTLAAELAESQWEREDAEMWERRLSSLVWIINSATGKSRVNVIDSNRPGDVILTFDILAANVLCIATVAGVKDNDFPPPSEPTPPPMSTDGRSEEDDVVDEESASIRSDGDGSSSKGDAIVGSIRYVSCSVAGSDPLEHPKENDNEGEAAISEPEVPASRNRTFRNTWNIPPWSDVIKDGLSEPSKSFGPVSTALATVWMGCQCGRLYIHSAVLHWKKPLRVIKLPDAVLAIIHVRGRVLAALANGQVAIFARSATDGEWDLSAYWLLELAPPTVAVRCLTRVHSTVWAAFRNKIAVIDPESLRVETCFEAHPRKESQIRQLCWAGDGVWISIRLDSSIRLFHAHDFRHLQDVDVEPYVSKMLGTGKLGFSFVRITSMMISLQRLWMGTGNGVIISVPLSESSASSGKPVVIKDILSSLNHNQLASINGPASINAGGDERDESTSQPPSSTSVYRTDKQMNSDPRDRVVAGSFIPYCSMAQAQLSFHGHKDAVKFFVAVPGQGGASAASCDVAQSAESASTAPSPTSMLVLSGGEGYVDFRQEPDDLQETASHLIVWQVALPIQPPATSRPSRECDRI</sequence>
<feature type="region of interest" description="Disordered" evidence="10">
    <location>
        <begin position="714"/>
        <end position="743"/>
    </location>
</feature>
<dbReference type="GO" id="GO:0019894">
    <property type="term" value="F:kinesin binding"/>
    <property type="evidence" value="ECO:0007669"/>
    <property type="project" value="TreeGrafter"/>
</dbReference>
<keyword evidence="11" id="KW-1133">Transmembrane helix</keyword>
<evidence type="ECO:0000256" key="7">
    <source>
        <dbReference type="ARBA" id="ARBA00069747"/>
    </source>
</evidence>
<evidence type="ECO:0000256" key="10">
    <source>
        <dbReference type="SAM" id="MobiDB-lite"/>
    </source>
</evidence>
<feature type="compositionally biased region" description="Pro residues" evidence="10">
    <location>
        <begin position="894"/>
        <end position="905"/>
    </location>
</feature>
<feature type="compositionally biased region" description="Basic and acidic residues" evidence="10">
    <location>
        <begin position="1273"/>
        <end position="1283"/>
    </location>
</feature>
<protein>
    <recommendedName>
        <fullName evidence="7">JNK-interacting protein 3</fullName>
    </recommendedName>
    <alternativeName>
        <fullName evidence="8">Protein sunday driver</fullName>
    </alternativeName>
</protein>
<dbReference type="InterPro" id="IPR039911">
    <property type="entry name" value="JIP3/JIP4"/>
</dbReference>
<comment type="subcellular location">
    <subcellularLocation>
        <location evidence="1">Cytoplasm</location>
    </subcellularLocation>
</comment>
<comment type="caution">
    <text evidence="14">The sequence shown here is derived from an EMBL/GenBank/DDBJ whole genome shotgun (WGS) entry which is preliminary data.</text>
</comment>
<comment type="similarity">
    <text evidence="2">Belongs to the JIP scaffold family.</text>
</comment>
<evidence type="ECO:0000256" key="6">
    <source>
        <dbReference type="ARBA" id="ARBA00064055"/>
    </source>
</evidence>
<keyword evidence="4 9" id="KW-0175">Coiled coil</keyword>
<dbReference type="Gene3D" id="1.20.5.1000">
    <property type="entry name" value="arf6 gtpase in complex with a specific effector, jip4"/>
    <property type="match status" value="1"/>
</dbReference>
<dbReference type="Pfam" id="PF16471">
    <property type="entry name" value="JIP_LZII"/>
    <property type="match status" value="1"/>
</dbReference>
<keyword evidence="14" id="KW-0808">Transferase</keyword>
<evidence type="ECO:0000259" key="12">
    <source>
        <dbReference type="PROSITE" id="PS51776"/>
    </source>
</evidence>
<dbReference type="GO" id="GO:0005737">
    <property type="term" value="C:cytoplasm"/>
    <property type="evidence" value="ECO:0007669"/>
    <property type="project" value="UniProtKB-SubCell"/>
</dbReference>
<keyword evidence="15" id="KW-1185">Reference proteome</keyword>
<dbReference type="InterPro" id="IPR034743">
    <property type="entry name" value="RH1"/>
</dbReference>
<accession>A0A164RVA5</accession>
<evidence type="ECO:0000256" key="9">
    <source>
        <dbReference type="SAM" id="Coils"/>
    </source>
</evidence>
<feature type="coiled-coil region" evidence="9">
    <location>
        <begin position="64"/>
        <end position="130"/>
    </location>
</feature>
<dbReference type="Pfam" id="PF19056">
    <property type="entry name" value="WD40_2"/>
    <property type="match status" value="1"/>
</dbReference>
<evidence type="ECO:0000256" key="1">
    <source>
        <dbReference type="ARBA" id="ARBA00004496"/>
    </source>
</evidence>
<feature type="region of interest" description="Disordered" evidence="10">
    <location>
        <begin position="658"/>
        <end position="700"/>
    </location>
</feature>
<feature type="region of interest" description="Disordered" evidence="10">
    <location>
        <begin position="889"/>
        <end position="936"/>
    </location>
</feature>
<dbReference type="PANTHER" id="PTHR13886:SF4">
    <property type="entry name" value="JNK-INTERACTING PROTEIN 3"/>
    <property type="match status" value="1"/>
</dbReference>
<dbReference type="InterPro" id="IPR034744">
    <property type="entry name" value="RH2"/>
</dbReference>
<dbReference type="EMBL" id="LRGB01002140">
    <property type="protein sequence ID" value="KZS08975.1"/>
    <property type="molecule type" value="Genomic_DNA"/>
</dbReference>
<evidence type="ECO:0000256" key="8">
    <source>
        <dbReference type="ARBA" id="ARBA00082388"/>
    </source>
</evidence>
<dbReference type="PROSITE" id="PS51776">
    <property type="entry name" value="RH1"/>
    <property type="match status" value="1"/>
</dbReference>
<evidence type="ECO:0000256" key="4">
    <source>
        <dbReference type="ARBA" id="ARBA00023054"/>
    </source>
</evidence>
<dbReference type="GO" id="GO:0030159">
    <property type="term" value="F:signaling receptor complex adaptor activity"/>
    <property type="evidence" value="ECO:0007669"/>
    <property type="project" value="TreeGrafter"/>
</dbReference>
<name>A0A164RVA5_9CRUS</name>
<feature type="domain" description="RH1" evidence="12">
    <location>
        <begin position="3"/>
        <end position="91"/>
    </location>
</feature>
<dbReference type="STRING" id="35525.A0A164RVA5"/>
<dbReference type="Gene3D" id="1.20.58.1770">
    <property type="match status" value="1"/>
</dbReference>
<evidence type="ECO:0000259" key="13">
    <source>
        <dbReference type="PROSITE" id="PS51777"/>
    </source>
</evidence>
<evidence type="ECO:0000313" key="15">
    <source>
        <dbReference type="Proteomes" id="UP000076858"/>
    </source>
</evidence>
<feature type="compositionally biased region" description="Low complexity" evidence="10">
    <location>
        <begin position="923"/>
        <end position="936"/>
    </location>
</feature>
<dbReference type="Proteomes" id="UP000076858">
    <property type="component" value="Unassembled WGS sequence"/>
</dbReference>
<evidence type="ECO:0000313" key="14">
    <source>
        <dbReference type="EMBL" id="KZS08975.1"/>
    </source>
</evidence>
<feature type="region of interest" description="Disordered" evidence="10">
    <location>
        <begin position="953"/>
        <end position="976"/>
    </location>
</feature>
<keyword evidence="11" id="KW-0472">Membrane</keyword>
<dbReference type="FunFam" id="1.20.5.1000:FF:000001">
    <property type="entry name" value="C-Jun-amino-terminal kinase-interacting protein 3 isoform X2"/>
    <property type="match status" value="1"/>
</dbReference>
<dbReference type="GO" id="GO:0016192">
    <property type="term" value="P:vesicle-mediated transport"/>
    <property type="evidence" value="ECO:0007669"/>
    <property type="project" value="TreeGrafter"/>
</dbReference>
<dbReference type="Pfam" id="PF09744">
    <property type="entry name" value="RH1"/>
    <property type="match status" value="1"/>
</dbReference>
<dbReference type="InterPro" id="IPR032486">
    <property type="entry name" value="JIP_LZII"/>
</dbReference>